<dbReference type="EMBL" id="JOMO01000011">
    <property type="protein sequence ID" value="OUI84457.1"/>
    <property type="molecule type" value="Genomic_DNA"/>
</dbReference>
<proteinExistence type="predicted"/>
<dbReference type="InterPro" id="IPR043426">
    <property type="entry name" value="MltB-like"/>
</dbReference>
<organism evidence="3 4">
    <name type="scientific">Acetobacter orientalis</name>
    <dbReference type="NCBI Taxonomy" id="146474"/>
    <lineage>
        <taxon>Bacteria</taxon>
        <taxon>Pseudomonadati</taxon>
        <taxon>Pseudomonadota</taxon>
        <taxon>Alphaproteobacteria</taxon>
        <taxon>Acetobacterales</taxon>
        <taxon>Acetobacteraceae</taxon>
        <taxon>Acetobacter</taxon>
    </lineage>
</organism>
<sequence>MLKRRALVCGAAASLAMPTLAARSATVKHAKKKMAEGGYAAFLAGVRREALQKGLSASIVDAALALSVQPNEKVLKADRHQPEFTLTWAQYKDRVITTKKITDGQAAVAQRANLLAQISAQFGVDKGAIAGIWGLESAYGTKMGTYHVVDSLATLAYDGRRSAFFRAELFKALHILNQGDIAPAAMLGSYAGAMGQPQFMPSAYERYATSFPEGGRRNIWTNEADVFASIANYLAKCGWHAGAPWGEPVRLPDTVTQAQVGRSVVKPVSYWASMGVRPVLGGQFANAGLDAAIIRPDGAGGEAYLVYHNFNVIRRYNPSDFYALGVGLLGSAVV</sequence>
<dbReference type="Gene3D" id="1.10.8.350">
    <property type="entry name" value="Bacterial muramidase"/>
    <property type="match status" value="1"/>
</dbReference>
<dbReference type="Gene3D" id="1.10.530.10">
    <property type="match status" value="1"/>
</dbReference>
<keyword evidence="1" id="KW-0732">Signal</keyword>
<name>A0A252A4U7_9PROT</name>
<feature type="signal peptide" evidence="1">
    <location>
        <begin position="1"/>
        <end position="21"/>
    </location>
</feature>
<protein>
    <submittedName>
        <fullName evidence="3">Lytic transglycosylase</fullName>
    </submittedName>
</protein>
<evidence type="ECO:0000259" key="2">
    <source>
        <dbReference type="Pfam" id="PF13406"/>
    </source>
</evidence>
<dbReference type="Pfam" id="PF13406">
    <property type="entry name" value="SLT_2"/>
    <property type="match status" value="1"/>
</dbReference>
<gene>
    <name evidence="3" type="ORF">HK12_00725</name>
</gene>
<evidence type="ECO:0000313" key="3">
    <source>
        <dbReference type="EMBL" id="OUI84457.1"/>
    </source>
</evidence>
<dbReference type="RefSeq" id="WP_086551807.1">
    <property type="nucleotide sequence ID" value="NZ_JOMO01000011.1"/>
</dbReference>
<comment type="caution">
    <text evidence="3">The sequence shown here is derived from an EMBL/GenBank/DDBJ whole genome shotgun (WGS) entry which is preliminary data.</text>
</comment>
<dbReference type="InterPro" id="IPR031304">
    <property type="entry name" value="SLT_2"/>
</dbReference>
<dbReference type="NCBIfam" id="TIGR02283">
    <property type="entry name" value="MltB_2"/>
    <property type="match status" value="1"/>
</dbReference>
<dbReference type="PANTHER" id="PTHR30163">
    <property type="entry name" value="MEMBRANE-BOUND LYTIC MUREIN TRANSGLYCOSYLASE B"/>
    <property type="match status" value="1"/>
</dbReference>
<dbReference type="GO" id="GO:0009253">
    <property type="term" value="P:peptidoglycan catabolic process"/>
    <property type="evidence" value="ECO:0007669"/>
    <property type="project" value="TreeGrafter"/>
</dbReference>
<evidence type="ECO:0000256" key="1">
    <source>
        <dbReference type="SAM" id="SignalP"/>
    </source>
</evidence>
<feature type="chain" id="PRO_5012197174" evidence="1">
    <location>
        <begin position="22"/>
        <end position="334"/>
    </location>
</feature>
<dbReference type="SUPFAM" id="SSF53955">
    <property type="entry name" value="Lysozyme-like"/>
    <property type="match status" value="1"/>
</dbReference>
<evidence type="ECO:0000313" key="4">
    <source>
        <dbReference type="Proteomes" id="UP000194639"/>
    </source>
</evidence>
<dbReference type="Proteomes" id="UP000194639">
    <property type="component" value="Unassembled WGS sequence"/>
</dbReference>
<dbReference type="AlphaFoldDB" id="A0A252A4U7"/>
<dbReference type="InterPro" id="IPR023346">
    <property type="entry name" value="Lysozyme-like_dom_sf"/>
</dbReference>
<feature type="domain" description="Transglycosylase SLT" evidence="2">
    <location>
        <begin position="41"/>
        <end position="330"/>
    </location>
</feature>
<accession>A0A252A4U7</accession>
<dbReference type="PANTHER" id="PTHR30163:SF8">
    <property type="entry name" value="LYTIC MUREIN TRANSGLYCOSYLASE"/>
    <property type="match status" value="1"/>
</dbReference>
<reference evidence="3 4" key="1">
    <citation type="submission" date="2014-06" db="EMBL/GenBank/DDBJ databases">
        <authorList>
            <person name="Ju J."/>
            <person name="Zhang J."/>
        </authorList>
    </citation>
    <scope>NUCLEOTIDE SEQUENCE [LARGE SCALE GENOMIC DNA]</scope>
    <source>
        <strain evidence="3">DmW_045</strain>
    </source>
</reference>
<dbReference type="GO" id="GO:0008933">
    <property type="term" value="F:peptidoglycan lytic transglycosylase activity"/>
    <property type="evidence" value="ECO:0007669"/>
    <property type="project" value="TreeGrafter"/>
</dbReference>
<dbReference type="InterPro" id="IPR011970">
    <property type="entry name" value="MltB_2"/>
</dbReference>